<keyword evidence="6 15" id="KW-0479">Metal-binding</keyword>
<dbReference type="Gene3D" id="3.30.470.30">
    <property type="entry name" value="DNA ligase/mRNA capping enzyme"/>
    <property type="match status" value="1"/>
</dbReference>
<dbReference type="PIRSF" id="PIRSF001604">
    <property type="entry name" value="LigA"/>
    <property type="match status" value="1"/>
</dbReference>
<name>A0A0R2B5Y9_SECCO</name>
<dbReference type="Gene3D" id="2.40.50.140">
    <property type="entry name" value="Nucleic acid-binding proteins"/>
    <property type="match status" value="1"/>
</dbReference>
<feature type="binding site" evidence="15">
    <location>
        <position position="121"/>
    </location>
    <ligand>
        <name>NAD(+)</name>
        <dbReference type="ChEBI" id="CHEBI:57540"/>
    </ligand>
</feature>
<dbReference type="GO" id="GO:0003911">
    <property type="term" value="F:DNA ligase (NAD+) activity"/>
    <property type="evidence" value="ECO:0007669"/>
    <property type="project" value="UniProtKB-UniRule"/>
</dbReference>
<keyword evidence="8 15" id="KW-0862">Zinc</keyword>
<dbReference type="CDD" id="cd00114">
    <property type="entry name" value="LIGANc"/>
    <property type="match status" value="1"/>
</dbReference>
<dbReference type="SMART" id="SM00292">
    <property type="entry name" value="BRCT"/>
    <property type="match status" value="1"/>
</dbReference>
<dbReference type="InterPro" id="IPR004150">
    <property type="entry name" value="NAD_DNA_ligase_OB"/>
</dbReference>
<dbReference type="Gene3D" id="6.20.10.30">
    <property type="match status" value="1"/>
</dbReference>
<evidence type="ECO:0000313" key="18">
    <source>
        <dbReference type="EMBL" id="KRM74592.1"/>
    </source>
</evidence>
<dbReference type="Pfam" id="PF14520">
    <property type="entry name" value="HHH_5"/>
    <property type="match status" value="1"/>
</dbReference>
<dbReference type="NCBIfam" id="TIGR00575">
    <property type="entry name" value="dnlj"/>
    <property type="match status" value="1"/>
</dbReference>
<dbReference type="PROSITE" id="PS01055">
    <property type="entry name" value="DNA_LIGASE_N1"/>
    <property type="match status" value="1"/>
</dbReference>
<dbReference type="Pfam" id="PF03119">
    <property type="entry name" value="DNA_ligase_ZBD"/>
    <property type="match status" value="1"/>
</dbReference>
<evidence type="ECO:0000256" key="16">
    <source>
        <dbReference type="RuleBase" id="RU000618"/>
    </source>
</evidence>
<feature type="binding site" evidence="15">
    <location>
        <position position="435"/>
    </location>
    <ligand>
        <name>Zn(2+)</name>
        <dbReference type="ChEBI" id="CHEBI:29105"/>
    </ligand>
</feature>
<dbReference type="FunFam" id="1.10.150.20:FF:000006">
    <property type="entry name" value="DNA ligase"/>
    <property type="match status" value="1"/>
</dbReference>
<keyword evidence="5 15" id="KW-0235">DNA replication</keyword>
<dbReference type="InterPro" id="IPR013840">
    <property type="entry name" value="DNAligase_N"/>
</dbReference>
<evidence type="ECO:0000256" key="6">
    <source>
        <dbReference type="ARBA" id="ARBA00022723"/>
    </source>
</evidence>
<feature type="binding site" evidence="15">
    <location>
        <position position="178"/>
    </location>
    <ligand>
        <name>NAD(+)</name>
        <dbReference type="ChEBI" id="CHEBI:57540"/>
    </ligand>
</feature>
<evidence type="ECO:0000256" key="11">
    <source>
        <dbReference type="ARBA" id="ARBA00023204"/>
    </source>
</evidence>
<comment type="catalytic activity">
    <reaction evidence="13 15 16">
        <text>NAD(+) + (deoxyribonucleotide)n-3'-hydroxyl + 5'-phospho-(deoxyribonucleotide)m = (deoxyribonucleotide)n+m + AMP + beta-nicotinamide D-nucleotide.</text>
        <dbReference type="EC" id="6.5.1.2"/>
    </reaction>
</comment>
<evidence type="ECO:0000256" key="10">
    <source>
        <dbReference type="ARBA" id="ARBA00023027"/>
    </source>
</evidence>
<dbReference type="GO" id="GO:0006260">
    <property type="term" value="P:DNA replication"/>
    <property type="evidence" value="ECO:0007669"/>
    <property type="project" value="UniProtKB-KW"/>
</dbReference>
<dbReference type="FunFam" id="1.10.150.20:FF:000007">
    <property type="entry name" value="DNA ligase"/>
    <property type="match status" value="1"/>
</dbReference>
<dbReference type="Gene3D" id="3.40.50.10190">
    <property type="entry name" value="BRCT domain"/>
    <property type="match status" value="1"/>
</dbReference>
<dbReference type="Gene3D" id="1.10.287.610">
    <property type="entry name" value="Helix hairpin bin"/>
    <property type="match status" value="1"/>
</dbReference>
<dbReference type="InterPro" id="IPR036420">
    <property type="entry name" value="BRCT_dom_sf"/>
</dbReference>
<keyword evidence="9 15" id="KW-0460">Magnesium</keyword>
<comment type="caution">
    <text evidence="18">The sequence shown here is derived from an EMBL/GenBank/DDBJ whole genome shotgun (WGS) entry which is preliminary data.</text>
</comment>
<evidence type="ECO:0000313" key="19">
    <source>
        <dbReference type="Proteomes" id="UP000051845"/>
    </source>
</evidence>
<evidence type="ECO:0000256" key="14">
    <source>
        <dbReference type="ARBA" id="ARBA00060881"/>
    </source>
</evidence>
<evidence type="ECO:0000256" key="1">
    <source>
        <dbReference type="ARBA" id="ARBA00004067"/>
    </source>
</evidence>
<evidence type="ECO:0000256" key="13">
    <source>
        <dbReference type="ARBA" id="ARBA00034005"/>
    </source>
</evidence>
<dbReference type="PANTHER" id="PTHR23389">
    <property type="entry name" value="CHROMOSOME TRANSMISSION FIDELITY FACTOR 18"/>
    <property type="match status" value="1"/>
</dbReference>
<evidence type="ECO:0000256" key="15">
    <source>
        <dbReference type="HAMAP-Rule" id="MF_01588"/>
    </source>
</evidence>
<dbReference type="Pfam" id="PF01653">
    <property type="entry name" value="DNA_ligase_aden"/>
    <property type="match status" value="1"/>
</dbReference>
<dbReference type="SUPFAM" id="SSF50249">
    <property type="entry name" value="Nucleic acid-binding proteins"/>
    <property type="match status" value="1"/>
</dbReference>
<evidence type="ECO:0000256" key="9">
    <source>
        <dbReference type="ARBA" id="ARBA00022842"/>
    </source>
</evidence>
<dbReference type="GO" id="GO:0046872">
    <property type="term" value="F:metal ion binding"/>
    <property type="evidence" value="ECO:0007669"/>
    <property type="project" value="UniProtKB-KW"/>
</dbReference>
<dbReference type="STRING" id="33960.TY91_06635"/>
<evidence type="ECO:0000256" key="3">
    <source>
        <dbReference type="ARBA" id="ARBA00013308"/>
    </source>
</evidence>
<dbReference type="PROSITE" id="PS01056">
    <property type="entry name" value="DNA_LIGASE_N2"/>
    <property type="match status" value="1"/>
</dbReference>
<keyword evidence="7 15" id="KW-0227">DNA damage</keyword>
<comment type="cofactor">
    <cofactor evidence="15">
        <name>Mg(2+)</name>
        <dbReference type="ChEBI" id="CHEBI:18420"/>
    </cofactor>
    <cofactor evidence="15">
        <name>Mn(2+)</name>
        <dbReference type="ChEBI" id="CHEBI:29035"/>
    </cofactor>
</comment>
<evidence type="ECO:0000256" key="4">
    <source>
        <dbReference type="ARBA" id="ARBA00022598"/>
    </source>
</evidence>
<feature type="binding site" evidence="15">
    <location>
        <position position="294"/>
    </location>
    <ligand>
        <name>NAD(+)</name>
        <dbReference type="ChEBI" id="CHEBI:57540"/>
    </ligand>
</feature>
<protein>
    <recommendedName>
        <fullName evidence="3 15">DNA ligase</fullName>
        <ecNumber evidence="2 15">6.5.1.2</ecNumber>
    </recommendedName>
    <alternativeName>
        <fullName evidence="15">Polydeoxyribonucleotide synthase [NAD(+)]</fullName>
    </alternativeName>
</protein>
<feature type="binding site" evidence="15">
    <location>
        <begin position="42"/>
        <end position="46"/>
    </location>
    <ligand>
        <name>NAD(+)</name>
        <dbReference type="ChEBI" id="CHEBI:57540"/>
    </ligand>
</feature>
<dbReference type="Gene3D" id="1.10.150.20">
    <property type="entry name" value="5' to 3' exonuclease, C-terminal subdomain"/>
    <property type="match status" value="2"/>
</dbReference>
<dbReference type="Pfam" id="PF12826">
    <property type="entry name" value="HHH_2"/>
    <property type="match status" value="1"/>
</dbReference>
<feature type="binding site" evidence="15">
    <location>
        <position position="430"/>
    </location>
    <ligand>
        <name>Zn(2+)</name>
        <dbReference type="ChEBI" id="CHEBI:29105"/>
    </ligand>
</feature>
<evidence type="ECO:0000256" key="2">
    <source>
        <dbReference type="ARBA" id="ARBA00012722"/>
    </source>
</evidence>
<evidence type="ECO:0000256" key="8">
    <source>
        <dbReference type="ARBA" id="ARBA00022833"/>
    </source>
</evidence>
<dbReference type="FunFam" id="3.30.470.30:FF:000001">
    <property type="entry name" value="DNA ligase"/>
    <property type="match status" value="1"/>
</dbReference>
<dbReference type="PROSITE" id="PS50172">
    <property type="entry name" value="BRCT"/>
    <property type="match status" value="1"/>
</dbReference>
<keyword evidence="4 15" id="KW-0436">Ligase</keyword>
<dbReference type="InterPro" id="IPR012340">
    <property type="entry name" value="NA-bd_OB-fold"/>
</dbReference>
<dbReference type="NCBIfam" id="NF005932">
    <property type="entry name" value="PRK07956.1"/>
    <property type="match status" value="1"/>
</dbReference>
<organism evidence="18 19">
    <name type="scientific">Secundilactobacillus collinoides DSM 20515 = JCM 1123</name>
    <dbReference type="NCBI Taxonomy" id="1423733"/>
    <lineage>
        <taxon>Bacteria</taxon>
        <taxon>Bacillati</taxon>
        <taxon>Bacillota</taxon>
        <taxon>Bacilli</taxon>
        <taxon>Lactobacillales</taxon>
        <taxon>Lactobacillaceae</taxon>
        <taxon>Secundilactobacillus</taxon>
    </lineage>
</organism>
<comment type="similarity">
    <text evidence="14 15">Belongs to the NAD-dependent DNA ligase family. LigA subfamily.</text>
</comment>
<feature type="active site" description="N6-AMP-lysine intermediate" evidence="15">
    <location>
        <position position="123"/>
    </location>
</feature>
<comment type="function">
    <text evidence="1 15">DNA ligase that catalyzes the formation of phosphodiester linkages between 5'-phosphoryl and 3'-hydroxyl groups in double-stranded DNA using NAD as a coenzyme and as the energy source for the reaction. It is essential for DNA replication and repair of damaged DNA.</text>
</comment>
<evidence type="ECO:0000256" key="5">
    <source>
        <dbReference type="ARBA" id="ARBA00022705"/>
    </source>
</evidence>
<proteinExistence type="inferred from homology"/>
<dbReference type="SMART" id="SM00532">
    <property type="entry name" value="LIGANc"/>
    <property type="match status" value="1"/>
</dbReference>
<dbReference type="SUPFAM" id="SSF47781">
    <property type="entry name" value="RuvA domain 2-like"/>
    <property type="match status" value="1"/>
</dbReference>
<dbReference type="InterPro" id="IPR001679">
    <property type="entry name" value="DNA_ligase"/>
</dbReference>
<reference evidence="18 19" key="1">
    <citation type="journal article" date="2015" name="Genome Announc.">
        <title>Expanding the biotechnology potential of lactobacilli through comparative genomics of 213 strains and associated genera.</title>
        <authorList>
            <person name="Sun Z."/>
            <person name="Harris H.M."/>
            <person name="McCann A."/>
            <person name="Guo C."/>
            <person name="Argimon S."/>
            <person name="Zhang W."/>
            <person name="Yang X."/>
            <person name="Jeffery I.B."/>
            <person name="Cooney J.C."/>
            <person name="Kagawa T.F."/>
            <person name="Liu W."/>
            <person name="Song Y."/>
            <person name="Salvetti E."/>
            <person name="Wrobel A."/>
            <person name="Rasinkangas P."/>
            <person name="Parkhill J."/>
            <person name="Rea M.C."/>
            <person name="O'Sullivan O."/>
            <person name="Ritari J."/>
            <person name="Douillard F.P."/>
            <person name="Paul Ross R."/>
            <person name="Yang R."/>
            <person name="Briner A.E."/>
            <person name="Felis G.E."/>
            <person name="de Vos W.M."/>
            <person name="Barrangou R."/>
            <person name="Klaenhammer T.R."/>
            <person name="Caufield P.W."/>
            <person name="Cui Y."/>
            <person name="Zhang H."/>
            <person name="O'Toole P.W."/>
        </authorList>
    </citation>
    <scope>NUCLEOTIDE SEQUENCE [LARGE SCALE GENOMIC DNA]</scope>
    <source>
        <strain evidence="18 19">DSM 20515</strain>
    </source>
</reference>
<feature type="binding site" evidence="15">
    <location>
        <position position="144"/>
    </location>
    <ligand>
        <name>NAD(+)</name>
        <dbReference type="ChEBI" id="CHEBI:57540"/>
    </ligand>
</feature>
<dbReference type="PANTHER" id="PTHR23389:SF9">
    <property type="entry name" value="DNA LIGASE"/>
    <property type="match status" value="1"/>
</dbReference>
<dbReference type="InterPro" id="IPR041663">
    <property type="entry name" value="DisA/LigA_HHH"/>
</dbReference>
<dbReference type="FunFam" id="2.40.50.140:FF:000012">
    <property type="entry name" value="DNA ligase"/>
    <property type="match status" value="1"/>
</dbReference>
<dbReference type="InterPro" id="IPR033136">
    <property type="entry name" value="DNA_ligase_CS"/>
</dbReference>
<dbReference type="Pfam" id="PF03120">
    <property type="entry name" value="OB_DNA_ligase"/>
    <property type="match status" value="1"/>
</dbReference>
<evidence type="ECO:0000256" key="12">
    <source>
        <dbReference type="ARBA" id="ARBA00023211"/>
    </source>
</evidence>
<dbReference type="InterPro" id="IPR001357">
    <property type="entry name" value="BRCT_dom"/>
</dbReference>
<dbReference type="Pfam" id="PF00533">
    <property type="entry name" value="BRCT"/>
    <property type="match status" value="1"/>
</dbReference>
<dbReference type="PATRIC" id="fig|1423733.4.peg.3379"/>
<dbReference type="InterPro" id="IPR010994">
    <property type="entry name" value="RuvA_2-like"/>
</dbReference>
<dbReference type="SUPFAM" id="SSF52113">
    <property type="entry name" value="BRCT domain"/>
    <property type="match status" value="1"/>
</dbReference>
<dbReference type="RefSeq" id="WP_056997127.1">
    <property type="nucleotide sequence ID" value="NZ_AYYR01000074.1"/>
</dbReference>
<dbReference type="SUPFAM" id="SSF56091">
    <property type="entry name" value="DNA ligase/mRNA capping enzyme, catalytic domain"/>
    <property type="match status" value="1"/>
</dbReference>
<feature type="domain" description="BRCT" evidence="17">
    <location>
        <begin position="597"/>
        <end position="664"/>
    </location>
</feature>
<feature type="binding site" evidence="15">
    <location>
        <position position="415"/>
    </location>
    <ligand>
        <name>Zn(2+)</name>
        <dbReference type="ChEBI" id="CHEBI:29105"/>
    </ligand>
</feature>
<accession>A0A0R2B5Y9</accession>
<dbReference type="EC" id="6.5.1.2" evidence="2 15"/>
<dbReference type="EMBL" id="AYYR01000074">
    <property type="protein sequence ID" value="KRM74592.1"/>
    <property type="molecule type" value="Genomic_DNA"/>
</dbReference>
<feature type="binding site" evidence="15">
    <location>
        <begin position="91"/>
        <end position="92"/>
    </location>
    <ligand>
        <name>NAD(+)</name>
        <dbReference type="ChEBI" id="CHEBI:57540"/>
    </ligand>
</feature>
<evidence type="ECO:0000259" key="17">
    <source>
        <dbReference type="PROSITE" id="PS50172"/>
    </source>
</evidence>
<gene>
    <name evidence="15" type="primary">ligA</name>
    <name evidence="18" type="ORF">FC82_GL003252</name>
</gene>
<keyword evidence="12 15" id="KW-0464">Manganese</keyword>
<dbReference type="Proteomes" id="UP000051845">
    <property type="component" value="Unassembled WGS sequence"/>
</dbReference>
<dbReference type="GO" id="GO:0006281">
    <property type="term" value="P:DNA repair"/>
    <property type="evidence" value="ECO:0007669"/>
    <property type="project" value="UniProtKB-KW"/>
</dbReference>
<dbReference type="InterPro" id="IPR013839">
    <property type="entry name" value="DNAligase_adenylation"/>
</dbReference>
<feature type="binding site" evidence="15">
    <location>
        <position position="318"/>
    </location>
    <ligand>
        <name>NAD(+)</name>
        <dbReference type="ChEBI" id="CHEBI:57540"/>
    </ligand>
</feature>
<keyword evidence="11 15" id="KW-0234">DNA repair</keyword>
<keyword evidence="10 15" id="KW-0520">NAD</keyword>
<feature type="binding site" evidence="15">
    <location>
        <position position="412"/>
    </location>
    <ligand>
        <name>Zn(2+)</name>
        <dbReference type="ChEBI" id="CHEBI:29105"/>
    </ligand>
</feature>
<dbReference type="InterPro" id="IPR018239">
    <property type="entry name" value="DNA_ligase_AS"/>
</dbReference>
<dbReference type="GO" id="GO:0005829">
    <property type="term" value="C:cytosol"/>
    <property type="evidence" value="ECO:0007669"/>
    <property type="project" value="TreeGrafter"/>
</dbReference>
<evidence type="ECO:0000256" key="7">
    <source>
        <dbReference type="ARBA" id="ARBA00022763"/>
    </source>
</evidence>
<dbReference type="AlphaFoldDB" id="A0A0R2B5Y9"/>
<dbReference type="CDD" id="cd17748">
    <property type="entry name" value="BRCT_DNA_ligase_like"/>
    <property type="match status" value="1"/>
</dbReference>
<dbReference type="HAMAP" id="MF_01588">
    <property type="entry name" value="DNA_ligase_A"/>
    <property type="match status" value="1"/>
</dbReference>
<dbReference type="InterPro" id="IPR004149">
    <property type="entry name" value="Znf_DNAligase_C4"/>
</dbReference>
<sequence>MADKTVDQLTKDEAETLAAKLRPQLTAWGQAYYTSDAPEVEDHVYDAVYAQLVAIEAKYPDLITADSPTQNVGGTVLTGFTKVTHDIPMLSMGDVFSEDELTGFDERIQTNEDERIAYNCELKIDGLAISLRYENGQLVQGSTRGNGVIGEDITQNLKTIPSIPQKLNRPLTVEVRGECYMPKDSFKKLNERREAEGQPVFANPRNAAAGSLRQLDSRVTADRKLSTFMYNVADFDPIDARTQSDMLLELTSLGFTTNPTNRVAETMDDVFEFIKDYTGKRDDLPYGIDGIVIKVNSLPRQRALGATVKDPRWEIAYKFPPEEAETVVRDIEWTVGRTGVVTPTAVMDPVQLAGTIVARASLHNPDYLVEKDIRVGDTVLLHKAGDIIPEISNFVAAKRDPESDPYVIPTHCPSCGAALVHLDDEVALRCINPKCPAQLAEQLNHFASRNAMNIDGLGPRIIKQLFEKEYVTDVADLYRLTFDQLVTLDKFGEKSATNLLTAIDNSRANSLERLLFGLGIRHVGAKAGRLIAAEFGSIDALMAADEEAIAAIDSVGDTIADSVVTYFDNANVRTLIDELKTLGVNTTYTSAPAEPANADGFFNGKRVVLTGKLTQMSRPEATEWLETQGAKVTGSVSKKTDLLIAGEDAGSKLTKAQSLSVPIWDEARFASEMNADTANENGGNRDETN</sequence>